<sequence>MGTRARSGRDGGALQDSEAAPSVLDQQTLILQMVQVHLVRRFTPLPSLKHYDTLPHCHTPAMAMKSIYDIQHLPLALNLLIRQTVLQHRKNLQPSLALGPEGFKKSAISSRWKWRLEMASEESKLPLMPRTNVLKNTQAQQRLTARLHNLMS</sequence>
<reference evidence="1" key="1">
    <citation type="submission" date="2021-01" db="EMBL/GenBank/DDBJ databases">
        <authorList>
            <person name="Corre E."/>
            <person name="Pelletier E."/>
            <person name="Niang G."/>
            <person name="Scheremetjew M."/>
            <person name="Finn R."/>
            <person name="Kale V."/>
            <person name="Holt S."/>
            <person name="Cochrane G."/>
            <person name="Meng A."/>
            <person name="Brown T."/>
            <person name="Cohen L."/>
        </authorList>
    </citation>
    <scope>NUCLEOTIDE SEQUENCE</scope>
    <source>
        <strain evidence="1">CCMP1594</strain>
    </source>
</reference>
<dbReference type="EMBL" id="HBJA01091450">
    <property type="protein sequence ID" value="CAE0820654.1"/>
    <property type="molecule type" value="Transcribed_RNA"/>
</dbReference>
<name>A0A7S4LCN6_9EUGL</name>
<dbReference type="AlphaFoldDB" id="A0A7S4LCN6"/>
<gene>
    <name evidence="1" type="ORF">EGYM00163_LOCUS31826</name>
</gene>
<proteinExistence type="predicted"/>
<evidence type="ECO:0000313" key="1">
    <source>
        <dbReference type="EMBL" id="CAE0820654.1"/>
    </source>
</evidence>
<organism evidence="1">
    <name type="scientific">Eutreptiella gymnastica</name>
    <dbReference type="NCBI Taxonomy" id="73025"/>
    <lineage>
        <taxon>Eukaryota</taxon>
        <taxon>Discoba</taxon>
        <taxon>Euglenozoa</taxon>
        <taxon>Euglenida</taxon>
        <taxon>Spirocuta</taxon>
        <taxon>Euglenophyceae</taxon>
        <taxon>Eutreptiales</taxon>
        <taxon>Eutreptiaceae</taxon>
        <taxon>Eutreptiella</taxon>
    </lineage>
</organism>
<protein>
    <submittedName>
        <fullName evidence="1">Uncharacterized protein</fullName>
    </submittedName>
</protein>
<accession>A0A7S4LCN6</accession>